<dbReference type="InterPro" id="IPR051807">
    <property type="entry name" value="Sec-metab_biosynth-assoc"/>
</dbReference>
<organism evidence="3 4">
    <name type="scientific">Pseudomonas alkylphenolica</name>
    <dbReference type="NCBI Taxonomy" id="237609"/>
    <lineage>
        <taxon>Bacteria</taxon>
        <taxon>Pseudomonadati</taxon>
        <taxon>Pseudomonadota</taxon>
        <taxon>Gammaproteobacteria</taxon>
        <taxon>Pseudomonadales</taxon>
        <taxon>Pseudomonadaceae</taxon>
        <taxon>Pseudomonas</taxon>
    </lineage>
</organism>
<reference evidence="3 4" key="1">
    <citation type="submission" date="2014-07" db="EMBL/GenBank/DDBJ databases">
        <authorList>
            <person name="Lee K."/>
            <person name="Lim J.Y."/>
            <person name="Hwang I."/>
        </authorList>
    </citation>
    <scope>NUCLEOTIDE SEQUENCE [LARGE SCALE GENOMIC DNA]</scope>
    <source>
        <strain evidence="3 4">KL28</strain>
    </source>
</reference>
<accession>A0A077FA14</accession>
<dbReference type="SUPFAM" id="SSF54909">
    <property type="entry name" value="Dimeric alpha+beta barrel"/>
    <property type="match status" value="1"/>
</dbReference>
<evidence type="ECO:0000259" key="2">
    <source>
        <dbReference type="Pfam" id="PF03795"/>
    </source>
</evidence>
<dbReference type="Gene3D" id="3.30.70.1060">
    <property type="entry name" value="Dimeric alpha+beta barrel"/>
    <property type="match status" value="1"/>
</dbReference>
<dbReference type="EMBL" id="CP009048">
    <property type="protein sequence ID" value="AIL62262.1"/>
    <property type="molecule type" value="Genomic_DNA"/>
</dbReference>
<gene>
    <name evidence="3" type="ORF">PSAKL28_30850</name>
</gene>
<dbReference type="OrthoDB" id="70894at2"/>
<comment type="similarity">
    <text evidence="1">Belongs to the YciI family.</text>
</comment>
<dbReference type="RefSeq" id="WP_038612132.1">
    <property type="nucleotide sequence ID" value="NZ_CP009048.1"/>
</dbReference>
<dbReference type="InterPro" id="IPR011008">
    <property type="entry name" value="Dimeric_a/b-barrel"/>
</dbReference>
<dbReference type="Proteomes" id="UP000028931">
    <property type="component" value="Chromosome"/>
</dbReference>
<sequence length="103" mass="11624">MNQFFAIFATDKPDLEPLRSEIRLRHREYLREPHPHRVVVRLGGPTLSSCQGAMNGTLLVVEAGSLSEAEAFFADDPYAQAGLFERVEIRPWSWGLGNPQMRA</sequence>
<evidence type="ECO:0000313" key="3">
    <source>
        <dbReference type="EMBL" id="AIL62262.1"/>
    </source>
</evidence>
<protein>
    <submittedName>
        <fullName evidence="3">YciI family protein</fullName>
    </submittedName>
</protein>
<dbReference type="PANTHER" id="PTHR33606:SF3">
    <property type="entry name" value="PROTEIN YCII"/>
    <property type="match status" value="1"/>
</dbReference>
<dbReference type="Pfam" id="PF03795">
    <property type="entry name" value="YCII"/>
    <property type="match status" value="1"/>
</dbReference>
<dbReference type="KEGG" id="palk:PSAKL28_30850"/>
<name>A0A077FA14_9PSED</name>
<dbReference type="InterPro" id="IPR005545">
    <property type="entry name" value="YCII"/>
</dbReference>
<proteinExistence type="inferred from homology"/>
<feature type="domain" description="YCII-related" evidence="2">
    <location>
        <begin position="4"/>
        <end position="93"/>
    </location>
</feature>
<dbReference type="HOGENOM" id="CLU_110355_3_1_6"/>
<evidence type="ECO:0000256" key="1">
    <source>
        <dbReference type="ARBA" id="ARBA00007689"/>
    </source>
</evidence>
<evidence type="ECO:0000313" key="4">
    <source>
        <dbReference type="Proteomes" id="UP000028931"/>
    </source>
</evidence>
<dbReference type="PANTHER" id="PTHR33606">
    <property type="entry name" value="PROTEIN YCII"/>
    <property type="match status" value="1"/>
</dbReference>
<dbReference type="AlphaFoldDB" id="A0A077FA14"/>
<dbReference type="eggNOG" id="COG2350">
    <property type="taxonomic scope" value="Bacteria"/>
</dbReference>